<accession>A0A285ND64</accession>
<dbReference type="InterPro" id="IPR014777">
    <property type="entry name" value="4pyrrole_Mease_sub1"/>
</dbReference>
<reference evidence="8 9" key="1">
    <citation type="submission" date="2017-09" db="EMBL/GenBank/DDBJ databases">
        <authorList>
            <person name="Ehlers B."/>
            <person name="Leendertz F.H."/>
        </authorList>
    </citation>
    <scope>NUCLEOTIDE SEQUENCE [LARGE SCALE GENOMIC DNA]</scope>
    <source>
        <strain evidence="8 9">DSM 18289</strain>
    </source>
</reference>
<evidence type="ECO:0000313" key="8">
    <source>
        <dbReference type="EMBL" id="SNZ07464.1"/>
    </source>
</evidence>
<dbReference type="InterPro" id="IPR014776">
    <property type="entry name" value="4pyrrole_Mease_sub2"/>
</dbReference>
<dbReference type="PANTHER" id="PTHR45790:SF4">
    <property type="entry name" value="COBALT-PRECORRIN-4 C(11)-METHYLTRANSFERASE"/>
    <property type="match status" value="1"/>
</dbReference>
<comment type="pathway">
    <text evidence="1">Cofactor biosynthesis; adenosylcobalamin biosynthesis.</text>
</comment>
<dbReference type="NCBIfam" id="TIGR01465">
    <property type="entry name" value="cobM_cbiF"/>
    <property type="match status" value="1"/>
</dbReference>
<dbReference type="InterPro" id="IPR006362">
    <property type="entry name" value="Cbl_synth_CobM/CibF"/>
</dbReference>
<dbReference type="RefSeq" id="WP_097152247.1">
    <property type="nucleotide sequence ID" value="NZ_OBEL01000001.1"/>
</dbReference>
<dbReference type="Pfam" id="PF00590">
    <property type="entry name" value="TP_methylase"/>
    <property type="match status" value="1"/>
</dbReference>
<organism evidence="8 9">
    <name type="scientific">Cohaesibacter gelatinilyticus</name>
    <dbReference type="NCBI Taxonomy" id="372072"/>
    <lineage>
        <taxon>Bacteria</taxon>
        <taxon>Pseudomonadati</taxon>
        <taxon>Pseudomonadota</taxon>
        <taxon>Alphaproteobacteria</taxon>
        <taxon>Hyphomicrobiales</taxon>
        <taxon>Cohaesibacteraceae</taxon>
    </lineage>
</organism>
<dbReference type="Gene3D" id="3.40.1010.10">
    <property type="entry name" value="Cobalt-precorrin-4 Transmethylase, Domain 1"/>
    <property type="match status" value="1"/>
</dbReference>
<dbReference type="GO" id="GO:0032259">
    <property type="term" value="P:methylation"/>
    <property type="evidence" value="ECO:0007669"/>
    <property type="project" value="UniProtKB-KW"/>
</dbReference>
<evidence type="ECO:0000256" key="2">
    <source>
        <dbReference type="ARBA" id="ARBA00005879"/>
    </source>
</evidence>
<dbReference type="CDD" id="cd11641">
    <property type="entry name" value="Precorrin-4_C11-MT"/>
    <property type="match status" value="1"/>
</dbReference>
<keyword evidence="3" id="KW-0169">Cobalamin biosynthesis</keyword>
<comment type="similarity">
    <text evidence="2">Belongs to the precorrin methyltransferase family.</text>
</comment>
<gene>
    <name evidence="8" type="ORF">SAMN06265368_0989</name>
</gene>
<dbReference type="Gene3D" id="3.30.950.10">
    <property type="entry name" value="Methyltransferase, Cobalt-precorrin-4 Transmethylase, Domain 2"/>
    <property type="match status" value="1"/>
</dbReference>
<dbReference type="UniPathway" id="UPA00148"/>
<evidence type="ECO:0000256" key="4">
    <source>
        <dbReference type="ARBA" id="ARBA00022603"/>
    </source>
</evidence>
<dbReference type="EMBL" id="OBEL01000001">
    <property type="protein sequence ID" value="SNZ07464.1"/>
    <property type="molecule type" value="Genomic_DNA"/>
</dbReference>
<dbReference type="InterPro" id="IPR000878">
    <property type="entry name" value="4pyrrol_Mease"/>
</dbReference>
<dbReference type="GO" id="GO:0009236">
    <property type="term" value="P:cobalamin biosynthetic process"/>
    <property type="evidence" value="ECO:0007669"/>
    <property type="project" value="UniProtKB-UniPathway"/>
</dbReference>
<protein>
    <submittedName>
        <fullName evidence="8">Precorrin-4/cobalt-precorrin-4 C11-methyltransferase</fullName>
    </submittedName>
</protein>
<name>A0A285ND64_9HYPH</name>
<dbReference type="SUPFAM" id="SSF53790">
    <property type="entry name" value="Tetrapyrrole methylase"/>
    <property type="match status" value="1"/>
</dbReference>
<evidence type="ECO:0000256" key="5">
    <source>
        <dbReference type="ARBA" id="ARBA00022679"/>
    </source>
</evidence>
<sequence length="264" mass="28274">MTVHFIGAGPGAPDLITVRALKLIQSCPVCLYAGSLVPEVIVAEAPKDAHILDTAGMHLDEIIDEIKKAHAKGQDVARVHSGDPSIYGATAEQMRRLKAEGIPFDVTPGVPAFAAAAAAIQTELTIPEVAQTIILTRTAMKSSSMPNGEDLETLGKSGATLAIHLSVRNIPEIQRKLTPLYGADCPVVVAFRVGWPDEMFIHGTLDDIRQKVRKEKITRTALIFVGPALAASGFIDSALYDAEFSHVLRIGKKGEVIEEPVQID</sequence>
<evidence type="ECO:0000256" key="1">
    <source>
        <dbReference type="ARBA" id="ARBA00004953"/>
    </source>
</evidence>
<dbReference type="InterPro" id="IPR035996">
    <property type="entry name" value="4pyrrol_Methylase_sf"/>
</dbReference>
<keyword evidence="9" id="KW-1185">Reference proteome</keyword>
<dbReference type="InterPro" id="IPR050161">
    <property type="entry name" value="Siro_Cobalamin_biosynth"/>
</dbReference>
<dbReference type="PANTHER" id="PTHR45790">
    <property type="entry name" value="SIROHEME SYNTHASE-RELATED"/>
    <property type="match status" value="1"/>
</dbReference>
<dbReference type="AlphaFoldDB" id="A0A285ND64"/>
<keyword evidence="6" id="KW-0949">S-adenosyl-L-methionine</keyword>
<evidence type="ECO:0000256" key="6">
    <source>
        <dbReference type="ARBA" id="ARBA00022691"/>
    </source>
</evidence>
<keyword evidence="4 8" id="KW-0489">Methyltransferase</keyword>
<dbReference type="GO" id="GO:0046026">
    <property type="term" value="F:precorrin-4 C11-methyltransferase activity"/>
    <property type="evidence" value="ECO:0007669"/>
    <property type="project" value="InterPro"/>
</dbReference>
<keyword evidence="5 8" id="KW-0808">Transferase</keyword>
<dbReference type="Proteomes" id="UP000219439">
    <property type="component" value="Unassembled WGS sequence"/>
</dbReference>
<evidence type="ECO:0000256" key="3">
    <source>
        <dbReference type="ARBA" id="ARBA00022573"/>
    </source>
</evidence>
<proteinExistence type="inferred from homology"/>
<evidence type="ECO:0000259" key="7">
    <source>
        <dbReference type="Pfam" id="PF00590"/>
    </source>
</evidence>
<dbReference type="OrthoDB" id="9815856at2"/>
<dbReference type="InterPro" id="IPR003043">
    <property type="entry name" value="Uropor_MeTrfase_CS"/>
</dbReference>
<feature type="domain" description="Tetrapyrrole methylase" evidence="7">
    <location>
        <begin position="2"/>
        <end position="208"/>
    </location>
</feature>
<evidence type="ECO:0000313" key="9">
    <source>
        <dbReference type="Proteomes" id="UP000219439"/>
    </source>
</evidence>
<dbReference type="PROSITE" id="PS00839">
    <property type="entry name" value="SUMT_1"/>
    <property type="match status" value="1"/>
</dbReference>